<gene>
    <name evidence="2" type="ORF">HGA07_16385</name>
</gene>
<comment type="caution">
    <text evidence="2">The sequence shown here is derived from an EMBL/GenBank/DDBJ whole genome shotgun (WGS) entry which is preliminary data.</text>
</comment>
<dbReference type="AlphaFoldDB" id="A0A7X6LYZ4"/>
<protein>
    <submittedName>
        <fullName evidence="2">Uncharacterized protein</fullName>
    </submittedName>
</protein>
<proteinExistence type="predicted"/>
<feature type="compositionally biased region" description="Low complexity" evidence="1">
    <location>
        <begin position="270"/>
        <end position="288"/>
    </location>
</feature>
<name>A0A7X6LYZ4_9NOCA</name>
<dbReference type="Proteomes" id="UP000523447">
    <property type="component" value="Unassembled WGS sequence"/>
</dbReference>
<feature type="region of interest" description="Disordered" evidence="1">
    <location>
        <begin position="270"/>
        <end position="376"/>
    </location>
</feature>
<evidence type="ECO:0000313" key="2">
    <source>
        <dbReference type="EMBL" id="NKY87204.1"/>
    </source>
</evidence>
<keyword evidence="3" id="KW-1185">Reference proteome</keyword>
<feature type="compositionally biased region" description="Basic and acidic residues" evidence="1">
    <location>
        <begin position="356"/>
        <end position="376"/>
    </location>
</feature>
<dbReference type="EMBL" id="JAAXPE010000016">
    <property type="protein sequence ID" value="NKY87204.1"/>
    <property type="molecule type" value="Genomic_DNA"/>
</dbReference>
<accession>A0A7X6LYZ4</accession>
<reference evidence="2 3" key="1">
    <citation type="submission" date="2020-04" db="EMBL/GenBank/DDBJ databases">
        <title>MicrobeNet Type strains.</title>
        <authorList>
            <person name="Nicholson A.C."/>
        </authorList>
    </citation>
    <scope>NUCLEOTIDE SEQUENCE [LARGE SCALE GENOMIC DNA]</scope>
    <source>
        <strain evidence="2 3">DSM 44445</strain>
    </source>
</reference>
<organism evidence="2 3">
    <name type="scientific">Nocardia veterana</name>
    <dbReference type="NCBI Taxonomy" id="132249"/>
    <lineage>
        <taxon>Bacteria</taxon>
        <taxon>Bacillati</taxon>
        <taxon>Actinomycetota</taxon>
        <taxon>Actinomycetes</taxon>
        <taxon>Mycobacteriales</taxon>
        <taxon>Nocardiaceae</taxon>
        <taxon>Nocardia</taxon>
    </lineage>
</organism>
<evidence type="ECO:0000313" key="3">
    <source>
        <dbReference type="Proteomes" id="UP000523447"/>
    </source>
</evidence>
<feature type="region of interest" description="Disordered" evidence="1">
    <location>
        <begin position="203"/>
        <end position="224"/>
    </location>
</feature>
<dbReference type="RefSeq" id="WP_157171422.1">
    <property type="nucleotide sequence ID" value="NZ_CAWPHS010000008.1"/>
</dbReference>
<sequence length="376" mass="43869">MPDEYDAVRRNLTNHERGLYFELGRAHMRGETPEKGWVKQFRIETGHRSRVIDNARTDGRGVEARERKSGRLPERETREQLLKERAALESGQITRSVWETVEGEKIPRSVADDMRAMARDFKDRFEHQVISRADAARAIELGRSLVARQGELVRAYELERADRARKRLQNIREIVRKRELERQKQQERADRLRRAQERLPKVREAAERLRQSQERKRRERVEGEAAERVAREFGDIMKGIKREERAAREAREAREARAIAELNALSGYAEQVQQAREAADAADQARQQEAAKAEERARQEGEREERERKQRERDAADAQTRARLPPDVADLLIKSRPTPGLEHLHRQPPAPGKTRGGRDERVRMRAERGRGGREHR</sequence>
<evidence type="ECO:0000256" key="1">
    <source>
        <dbReference type="SAM" id="MobiDB-lite"/>
    </source>
</evidence>
<feature type="compositionally biased region" description="Basic and acidic residues" evidence="1">
    <location>
        <begin position="289"/>
        <end position="316"/>
    </location>
</feature>